<evidence type="ECO:0000256" key="1">
    <source>
        <dbReference type="SAM" id="Phobius"/>
    </source>
</evidence>
<dbReference type="RefSeq" id="WP_183486389.1">
    <property type="nucleotide sequence ID" value="NZ_JBHUOV010000001.1"/>
</dbReference>
<keyword evidence="1" id="KW-1133">Transmembrane helix</keyword>
<keyword evidence="3" id="KW-1185">Reference proteome</keyword>
<proteinExistence type="predicted"/>
<keyword evidence="1" id="KW-0812">Transmembrane</keyword>
<keyword evidence="1" id="KW-0472">Membrane</keyword>
<comment type="caution">
    <text evidence="2">The sequence shown here is derived from an EMBL/GenBank/DDBJ whole genome shotgun (WGS) entry which is preliminary data.</text>
</comment>
<dbReference type="Pfam" id="PF19578">
    <property type="entry name" value="DUF6090"/>
    <property type="match status" value="1"/>
</dbReference>
<protein>
    <submittedName>
        <fullName evidence="2">DUF6090 family protein</fullName>
    </submittedName>
</protein>
<organism evidence="2 3">
    <name type="scientific">Lacinutrix iliipiscaria</name>
    <dbReference type="NCBI Taxonomy" id="1230532"/>
    <lineage>
        <taxon>Bacteria</taxon>
        <taxon>Pseudomonadati</taxon>
        <taxon>Bacteroidota</taxon>
        <taxon>Flavobacteriia</taxon>
        <taxon>Flavobacteriales</taxon>
        <taxon>Flavobacteriaceae</taxon>
        <taxon>Lacinutrix</taxon>
    </lineage>
</organism>
<feature type="transmembrane region" description="Helical" evidence="1">
    <location>
        <begin position="12"/>
        <end position="32"/>
    </location>
</feature>
<dbReference type="InterPro" id="IPR045749">
    <property type="entry name" value="DUF6090"/>
</dbReference>
<dbReference type="EMBL" id="JBHUOV010000001">
    <property type="protein sequence ID" value="MFD2823002.1"/>
    <property type="molecule type" value="Genomic_DNA"/>
</dbReference>
<name>A0ABW5WK18_9FLAO</name>
<accession>A0ABW5WK18</accession>
<evidence type="ECO:0000313" key="3">
    <source>
        <dbReference type="Proteomes" id="UP001597533"/>
    </source>
</evidence>
<gene>
    <name evidence="2" type="ORF">ACFS5M_04935</name>
</gene>
<reference evidence="3" key="1">
    <citation type="journal article" date="2019" name="Int. J. Syst. Evol. Microbiol.">
        <title>The Global Catalogue of Microorganisms (GCM) 10K type strain sequencing project: providing services to taxonomists for standard genome sequencing and annotation.</title>
        <authorList>
            <consortium name="The Broad Institute Genomics Platform"/>
            <consortium name="The Broad Institute Genome Sequencing Center for Infectious Disease"/>
            <person name="Wu L."/>
            <person name="Ma J."/>
        </authorList>
    </citation>
    <scope>NUCLEOTIDE SEQUENCE [LARGE SCALE GENOMIC DNA]</scope>
    <source>
        <strain evidence="3">KCTC 32141</strain>
    </source>
</reference>
<sequence length="244" mass="28181">MKNKTSKYFKYAFGEIILVVIGILIALQINTWNENRRASNEETKILTALRTDFKDSKIRIEKTMSMQQKALNHSATLINIHERQDEKEFKYFDTNLDSLDNLIVYGKSWYRAEPVTGAYNALISAGKVDLIKNEKLRNILAQFSADLESGFEDQQTAMNLLHELTKTSSDILLKITSNKYRKRSNLNPRPKDTLVVAKKFFTNDSFFGNLLAKSYDENNRLARQQSMLDQTKAILEIIDKELNK</sequence>
<evidence type="ECO:0000313" key="2">
    <source>
        <dbReference type="EMBL" id="MFD2823002.1"/>
    </source>
</evidence>
<dbReference type="Proteomes" id="UP001597533">
    <property type="component" value="Unassembled WGS sequence"/>
</dbReference>